<keyword evidence="2" id="KW-1185">Reference proteome</keyword>
<reference evidence="1" key="1">
    <citation type="submission" date="2021-02" db="EMBL/GenBank/DDBJ databases">
        <authorList>
            <person name="Nieuwenhuis M."/>
            <person name="Van De Peppel L.J.J."/>
        </authorList>
    </citation>
    <scope>NUCLEOTIDE SEQUENCE</scope>
    <source>
        <strain evidence="1">D49</strain>
    </source>
</reference>
<name>A0A9P7GPG5_9AGAR</name>
<accession>A0A9P7GPG5</accession>
<dbReference type="OrthoDB" id="3213671at2759"/>
<dbReference type="Proteomes" id="UP000717328">
    <property type="component" value="Unassembled WGS sequence"/>
</dbReference>
<gene>
    <name evidence="1" type="ORF">H0H81_011474</name>
</gene>
<comment type="caution">
    <text evidence="1">The sequence shown here is derived from an EMBL/GenBank/DDBJ whole genome shotgun (WGS) entry which is preliminary data.</text>
</comment>
<reference evidence="1" key="2">
    <citation type="submission" date="2021-10" db="EMBL/GenBank/DDBJ databases">
        <title>Phylogenomics reveals ancestral predisposition of the termite-cultivated fungus Termitomyces towards a domesticated lifestyle.</title>
        <authorList>
            <person name="Auxier B."/>
            <person name="Grum-Grzhimaylo A."/>
            <person name="Cardenas M.E."/>
            <person name="Lodge J.D."/>
            <person name="Laessoe T."/>
            <person name="Pedersen O."/>
            <person name="Smith M.E."/>
            <person name="Kuyper T.W."/>
            <person name="Franco-Molano E.A."/>
            <person name="Baroni T.J."/>
            <person name="Aanen D.K."/>
        </authorList>
    </citation>
    <scope>NUCLEOTIDE SEQUENCE</scope>
    <source>
        <strain evidence="1">D49</strain>
    </source>
</reference>
<protein>
    <submittedName>
        <fullName evidence="1">Uncharacterized protein</fullName>
    </submittedName>
</protein>
<evidence type="ECO:0000313" key="2">
    <source>
        <dbReference type="Proteomes" id="UP000717328"/>
    </source>
</evidence>
<dbReference type="AlphaFoldDB" id="A0A9P7GPG5"/>
<dbReference type="EMBL" id="JABCKI010000393">
    <property type="protein sequence ID" value="KAG5650652.1"/>
    <property type="molecule type" value="Genomic_DNA"/>
</dbReference>
<organism evidence="1 2">
    <name type="scientific">Sphagnurus paluster</name>
    <dbReference type="NCBI Taxonomy" id="117069"/>
    <lineage>
        <taxon>Eukaryota</taxon>
        <taxon>Fungi</taxon>
        <taxon>Dikarya</taxon>
        <taxon>Basidiomycota</taxon>
        <taxon>Agaricomycotina</taxon>
        <taxon>Agaricomycetes</taxon>
        <taxon>Agaricomycetidae</taxon>
        <taxon>Agaricales</taxon>
        <taxon>Tricholomatineae</taxon>
        <taxon>Lyophyllaceae</taxon>
        <taxon>Sphagnurus</taxon>
    </lineage>
</organism>
<sequence length="174" mass="19762">MACADRGPWRGITGMPEFEAPETLGAYSEYQSASGYRYRSVPKSLTTWPLYDRRKLEAYNIRFEHQDAETFFGVKTLPPPSGIPEEILDNGPGEFKNPATHNLLEYVSKAGRERGPLDLVAWLLPTMGYTTPQGRTMHLQPKHEITVHYKSHKVTPGLTIENLSRTLLVVRKYL</sequence>
<feature type="non-terminal residue" evidence="1">
    <location>
        <position position="1"/>
    </location>
</feature>
<proteinExistence type="predicted"/>
<evidence type="ECO:0000313" key="1">
    <source>
        <dbReference type="EMBL" id="KAG5650652.1"/>
    </source>
</evidence>